<dbReference type="Proteomes" id="UP000267368">
    <property type="component" value="Unassembled WGS sequence"/>
</dbReference>
<dbReference type="EMBL" id="QICB01000002">
    <property type="protein sequence ID" value="RNL20776.1"/>
    <property type="molecule type" value="Genomic_DNA"/>
</dbReference>
<dbReference type="AlphaFoldDB" id="A0A3N0AG33"/>
<evidence type="ECO:0000313" key="1">
    <source>
        <dbReference type="EMBL" id="RNL20776.1"/>
    </source>
</evidence>
<keyword evidence="2" id="KW-1185">Reference proteome</keyword>
<protein>
    <recommendedName>
        <fullName evidence="3">FeoB-associated Cys-rich membrane protein</fullName>
    </recommendedName>
</protein>
<gene>
    <name evidence="1" type="ORF">DMP07_04145</name>
</gene>
<reference evidence="2" key="1">
    <citation type="submission" date="2018-05" db="EMBL/GenBank/DDBJ databases">
        <title>Genome Sequencing of selected type strains of the family Eggerthellaceae.</title>
        <authorList>
            <person name="Danylec N."/>
            <person name="Stoll D.A."/>
            <person name="Doetsch A."/>
            <person name="Huch M."/>
        </authorList>
    </citation>
    <scope>NUCLEOTIDE SEQUENCE [LARGE SCALE GENOMIC DNA]</scope>
    <source>
        <strain evidence="2">DSM 17537</strain>
    </source>
</reference>
<comment type="caution">
    <text evidence="1">The sequence shown here is derived from an EMBL/GenBank/DDBJ whole genome shotgun (WGS) entry which is preliminary data.</text>
</comment>
<dbReference type="RefSeq" id="WP_123197875.1">
    <property type="nucleotide sequence ID" value="NZ_QICB01000002.1"/>
</dbReference>
<evidence type="ECO:0008006" key="3">
    <source>
        <dbReference type="Google" id="ProtNLM"/>
    </source>
</evidence>
<organism evidence="1 2">
    <name type="scientific">Slackia faecicanis</name>
    <dbReference type="NCBI Taxonomy" id="255723"/>
    <lineage>
        <taxon>Bacteria</taxon>
        <taxon>Bacillati</taxon>
        <taxon>Actinomycetota</taxon>
        <taxon>Coriobacteriia</taxon>
        <taxon>Eggerthellales</taxon>
        <taxon>Eggerthellaceae</taxon>
        <taxon>Slackia</taxon>
    </lineage>
</organism>
<name>A0A3N0AG33_9ACTN</name>
<proteinExistence type="predicted"/>
<sequence length="63" mass="6863">MWGFVFLALVAACALLIVARIVRKGPESGLPRCSTCSYTGCVCDRPKTEGRPAHEPPKENEDD</sequence>
<evidence type="ECO:0000313" key="2">
    <source>
        <dbReference type="Proteomes" id="UP000267368"/>
    </source>
</evidence>
<accession>A0A3N0AG33</accession>